<reference evidence="12 13" key="1">
    <citation type="submission" date="2014-06" db="EMBL/GenBank/DDBJ databases">
        <title>Evolutionary Origins and Diversification of the Mycorrhizal Mutualists.</title>
        <authorList>
            <consortium name="DOE Joint Genome Institute"/>
            <consortium name="Mycorrhizal Genomics Consortium"/>
            <person name="Kohler A."/>
            <person name="Kuo A."/>
            <person name="Nagy L.G."/>
            <person name="Floudas D."/>
            <person name="Copeland A."/>
            <person name="Barry K.W."/>
            <person name="Cichocki N."/>
            <person name="Veneault-Fourrey C."/>
            <person name="LaButti K."/>
            <person name="Lindquist E.A."/>
            <person name="Lipzen A."/>
            <person name="Lundell T."/>
            <person name="Morin E."/>
            <person name="Murat C."/>
            <person name="Riley R."/>
            <person name="Ohm R."/>
            <person name="Sun H."/>
            <person name="Tunlid A."/>
            <person name="Henrissat B."/>
            <person name="Grigoriev I.V."/>
            <person name="Hibbett D.S."/>
            <person name="Martin F."/>
        </authorList>
    </citation>
    <scope>NUCLEOTIDE SEQUENCE [LARGE SCALE GENOMIC DNA]</scope>
    <source>
        <strain evidence="12 13">SS14</strain>
    </source>
</reference>
<keyword evidence="7" id="KW-0274">FAD</keyword>
<evidence type="ECO:0000256" key="8">
    <source>
        <dbReference type="ARBA" id="ARBA00022857"/>
    </source>
</evidence>
<sequence length="504" mass="57087">MPDLRPIHSQVVCIGVGLSGLALAIRLQQTIGCRDIRLYDRNDGPGGVWAVHKYPGVACDIPADFYSFSFSPPPKGWSKFRPDGREFEQYLRDTATKHDLWPLMTFNTACEGAVWMEDSSLWLVSLRDQDSGRQFQHSCDILCIATGNLTRPKSVNITGLNMFQGPVMHTSRWDTQINVENKNIAVFGNGASGCQLVPQLLPKVSSLIHVFRSPQWYIRPVGFPYGRVVRWVLGYIPLARKVLRFLIAFVAELAFRGSPMTERAARIRRRWEESAANYIKSVAPKKYHTLLIPDHAMGCRRPVFNGGYLESLHDPKIELVPHDKVEVVSNGISYNGEVRPIDVIILATGYSTNISITDFPITGRSGEYLEDHWNRSGGPTAYGTIAVHGFPNLFFVKGPNTGTGHTSTILVIENVLNLIIGMMKPLICGEAKEIEVRQDVETKWSATIQEASRRRVWYSGCTSWYIREDGWNGTVYPWSQLYCWWFNLFPRWSDWSVITNQKLE</sequence>
<dbReference type="HOGENOM" id="CLU_006937_7_0_1"/>
<dbReference type="Proteomes" id="UP000054279">
    <property type="component" value="Unassembled WGS sequence"/>
</dbReference>
<evidence type="ECO:0000256" key="5">
    <source>
        <dbReference type="ARBA" id="ARBA00012881"/>
    </source>
</evidence>
<dbReference type="Pfam" id="PF13450">
    <property type="entry name" value="NAD_binding_8"/>
    <property type="match status" value="1"/>
</dbReference>
<gene>
    <name evidence="12" type="ORF">M422DRAFT_211111</name>
</gene>
<keyword evidence="6" id="KW-0285">Flavoprotein</keyword>
<evidence type="ECO:0000256" key="3">
    <source>
        <dbReference type="ARBA" id="ARBA00007588"/>
    </source>
</evidence>
<evidence type="ECO:0000256" key="11">
    <source>
        <dbReference type="ARBA" id="ARBA00049248"/>
    </source>
</evidence>
<dbReference type="PANTHER" id="PTHR42877:SF5">
    <property type="entry name" value="L-ORNITHINE N(5)-MONOOXYGENASE-RELATED"/>
    <property type="match status" value="1"/>
</dbReference>
<evidence type="ECO:0000256" key="10">
    <source>
        <dbReference type="ARBA" id="ARBA00047598"/>
    </source>
</evidence>
<dbReference type="GO" id="GO:0016491">
    <property type="term" value="F:oxidoreductase activity"/>
    <property type="evidence" value="ECO:0007669"/>
    <property type="project" value="UniProtKB-KW"/>
</dbReference>
<dbReference type="InterPro" id="IPR051209">
    <property type="entry name" value="FAD-bind_Monooxygenase_sf"/>
</dbReference>
<accession>A0A0C9VJF6</accession>
<proteinExistence type="inferred from homology"/>
<dbReference type="PANTHER" id="PTHR42877">
    <property type="entry name" value="L-ORNITHINE N(5)-MONOOXYGENASE-RELATED"/>
    <property type="match status" value="1"/>
</dbReference>
<keyword evidence="9" id="KW-0560">Oxidoreductase</keyword>
<dbReference type="OrthoDB" id="74360at2759"/>
<evidence type="ECO:0000256" key="6">
    <source>
        <dbReference type="ARBA" id="ARBA00022630"/>
    </source>
</evidence>
<comment type="catalytic activity">
    <reaction evidence="10">
        <text>L-ornithine + NADPH + O2 = N(5)-hydroxy-L-ornithine + NADP(+) + H2O</text>
        <dbReference type="Rhea" id="RHEA:41508"/>
        <dbReference type="ChEBI" id="CHEBI:15377"/>
        <dbReference type="ChEBI" id="CHEBI:15379"/>
        <dbReference type="ChEBI" id="CHEBI:46911"/>
        <dbReference type="ChEBI" id="CHEBI:57783"/>
        <dbReference type="ChEBI" id="CHEBI:58349"/>
        <dbReference type="ChEBI" id="CHEBI:78275"/>
        <dbReference type="EC" id="1.14.13.196"/>
    </reaction>
</comment>
<evidence type="ECO:0000256" key="1">
    <source>
        <dbReference type="ARBA" id="ARBA00001974"/>
    </source>
</evidence>
<comment type="cofactor">
    <cofactor evidence="1">
        <name>FAD</name>
        <dbReference type="ChEBI" id="CHEBI:57692"/>
    </cofactor>
</comment>
<dbReference type="EC" id="1.14.13.196" evidence="5"/>
<dbReference type="Pfam" id="PF13434">
    <property type="entry name" value="Lys_Orn_oxgnase"/>
    <property type="match status" value="1"/>
</dbReference>
<dbReference type="Gene3D" id="3.50.50.60">
    <property type="entry name" value="FAD/NAD(P)-binding domain"/>
    <property type="match status" value="2"/>
</dbReference>
<protein>
    <recommendedName>
        <fullName evidence="5">L-ornithine N(5)-monooxygenase [NAD(P)H]</fullName>
        <ecNumber evidence="5">1.14.13.196</ecNumber>
    </recommendedName>
</protein>
<organism evidence="12 13">
    <name type="scientific">Sphaerobolus stellatus (strain SS14)</name>
    <dbReference type="NCBI Taxonomy" id="990650"/>
    <lineage>
        <taxon>Eukaryota</taxon>
        <taxon>Fungi</taxon>
        <taxon>Dikarya</taxon>
        <taxon>Basidiomycota</taxon>
        <taxon>Agaricomycotina</taxon>
        <taxon>Agaricomycetes</taxon>
        <taxon>Phallomycetidae</taxon>
        <taxon>Geastrales</taxon>
        <taxon>Sphaerobolaceae</taxon>
        <taxon>Sphaerobolus</taxon>
    </lineage>
</organism>
<comment type="catalytic activity">
    <reaction evidence="11">
        <text>L-ornithine + NADH + O2 = N(5)-hydroxy-L-ornithine + NAD(+) + H2O</text>
        <dbReference type="Rhea" id="RHEA:41512"/>
        <dbReference type="ChEBI" id="CHEBI:15377"/>
        <dbReference type="ChEBI" id="CHEBI:15379"/>
        <dbReference type="ChEBI" id="CHEBI:46911"/>
        <dbReference type="ChEBI" id="CHEBI:57540"/>
        <dbReference type="ChEBI" id="CHEBI:57945"/>
        <dbReference type="ChEBI" id="CHEBI:78275"/>
        <dbReference type="EC" id="1.14.13.196"/>
    </reaction>
</comment>
<comment type="similarity">
    <text evidence="3">Belongs to the lysine N(6)-hydroxylase/L-ornithine N(5)-oxygenase family.</text>
</comment>
<comment type="pathway">
    <text evidence="2">Siderophore biosynthesis.</text>
</comment>
<evidence type="ECO:0000256" key="2">
    <source>
        <dbReference type="ARBA" id="ARBA00004924"/>
    </source>
</evidence>
<evidence type="ECO:0000256" key="9">
    <source>
        <dbReference type="ARBA" id="ARBA00023002"/>
    </source>
</evidence>
<comment type="similarity">
    <text evidence="4">Belongs to the FAD-binding monooxygenase family.</text>
</comment>
<dbReference type="SUPFAM" id="SSF51905">
    <property type="entry name" value="FAD/NAD(P)-binding domain"/>
    <property type="match status" value="2"/>
</dbReference>
<evidence type="ECO:0000313" key="13">
    <source>
        <dbReference type="Proteomes" id="UP000054279"/>
    </source>
</evidence>
<evidence type="ECO:0000256" key="4">
    <source>
        <dbReference type="ARBA" id="ARBA00010139"/>
    </source>
</evidence>
<keyword evidence="13" id="KW-1185">Reference proteome</keyword>
<evidence type="ECO:0000313" key="12">
    <source>
        <dbReference type="EMBL" id="KIJ37770.1"/>
    </source>
</evidence>
<evidence type="ECO:0000256" key="7">
    <source>
        <dbReference type="ARBA" id="ARBA00022827"/>
    </source>
</evidence>
<dbReference type="EMBL" id="KN837166">
    <property type="protein sequence ID" value="KIJ37770.1"/>
    <property type="molecule type" value="Genomic_DNA"/>
</dbReference>
<dbReference type="InterPro" id="IPR025700">
    <property type="entry name" value="Lys/Orn_oxygenase"/>
</dbReference>
<name>A0A0C9VJF6_SPHS4</name>
<keyword evidence="8" id="KW-0521">NADP</keyword>
<dbReference type="InterPro" id="IPR036188">
    <property type="entry name" value="FAD/NAD-bd_sf"/>
</dbReference>
<dbReference type="AlphaFoldDB" id="A0A0C9VJF6"/>